<accession>A0A2U1MMF0</accession>
<dbReference type="OrthoDB" id="1826857at2759"/>
<proteinExistence type="predicted"/>
<dbReference type="Proteomes" id="UP000245207">
    <property type="component" value="Unassembled WGS sequence"/>
</dbReference>
<dbReference type="GO" id="GO:0008234">
    <property type="term" value="F:cysteine-type peptidase activity"/>
    <property type="evidence" value="ECO:0007669"/>
    <property type="project" value="InterPro"/>
</dbReference>
<protein>
    <recommendedName>
        <fullName evidence="1">Peptidase C1A papain C-terminal domain-containing protein</fullName>
    </recommendedName>
</protein>
<reference evidence="2 3" key="1">
    <citation type="journal article" date="2018" name="Mol. Plant">
        <title>The genome of Artemisia annua provides insight into the evolution of Asteraceae family and artemisinin biosynthesis.</title>
        <authorList>
            <person name="Shen Q."/>
            <person name="Zhang L."/>
            <person name="Liao Z."/>
            <person name="Wang S."/>
            <person name="Yan T."/>
            <person name="Shi P."/>
            <person name="Liu M."/>
            <person name="Fu X."/>
            <person name="Pan Q."/>
            <person name="Wang Y."/>
            <person name="Lv Z."/>
            <person name="Lu X."/>
            <person name="Zhang F."/>
            <person name="Jiang W."/>
            <person name="Ma Y."/>
            <person name="Chen M."/>
            <person name="Hao X."/>
            <person name="Li L."/>
            <person name="Tang Y."/>
            <person name="Lv G."/>
            <person name="Zhou Y."/>
            <person name="Sun X."/>
            <person name="Brodelius P.E."/>
            <person name="Rose J.K.C."/>
            <person name="Tang K."/>
        </authorList>
    </citation>
    <scope>NUCLEOTIDE SEQUENCE [LARGE SCALE GENOMIC DNA]</scope>
    <source>
        <strain evidence="3">cv. Huhao1</strain>
        <tissue evidence="2">Leaf</tissue>
    </source>
</reference>
<dbReference type="Pfam" id="PF00112">
    <property type="entry name" value="Peptidase_C1"/>
    <property type="match status" value="1"/>
</dbReference>
<name>A0A2U1MMF0_ARTAN</name>
<dbReference type="InterPro" id="IPR000668">
    <property type="entry name" value="Peptidase_C1A_C"/>
</dbReference>
<keyword evidence="3" id="KW-1185">Reference proteome</keyword>
<dbReference type="Gene3D" id="3.90.70.10">
    <property type="entry name" value="Cysteine proteinases"/>
    <property type="match status" value="1"/>
</dbReference>
<evidence type="ECO:0000313" key="3">
    <source>
        <dbReference type="Proteomes" id="UP000245207"/>
    </source>
</evidence>
<evidence type="ECO:0000259" key="1">
    <source>
        <dbReference type="Pfam" id="PF00112"/>
    </source>
</evidence>
<dbReference type="SUPFAM" id="SSF54001">
    <property type="entry name" value="Cysteine proteinases"/>
    <property type="match status" value="1"/>
</dbReference>
<organism evidence="2 3">
    <name type="scientific">Artemisia annua</name>
    <name type="common">Sweet wormwood</name>
    <dbReference type="NCBI Taxonomy" id="35608"/>
    <lineage>
        <taxon>Eukaryota</taxon>
        <taxon>Viridiplantae</taxon>
        <taxon>Streptophyta</taxon>
        <taxon>Embryophyta</taxon>
        <taxon>Tracheophyta</taxon>
        <taxon>Spermatophyta</taxon>
        <taxon>Magnoliopsida</taxon>
        <taxon>eudicotyledons</taxon>
        <taxon>Gunneridae</taxon>
        <taxon>Pentapetalae</taxon>
        <taxon>asterids</taxon>
        <taxon>campanulids</taxon>
        <taxon>Asterales</taxon>
        <taxon>Asteraceae</taxon>
        <taxon>Asteroideae</taxon>
        <taxon>Anthemideae</taxon>
        <taxon>Artemisiinae</taxon>
        <taxon>Artemisia</taxon>
    </lineage>
</organism>
<feature type="domain" description="Peptidase C1A papain C-terminal" evidence="1">
    <location>
        <begin position="151"/>
        <end position="191"/>
    </location>
</feature>
<dbReference type="EMBL" id="PKPP01004868">
    <property type="protein sequence ID" value="PWA62443.1"/>
    <property type="molecule type" value="Genomic_DNA"/>
</dbReference>
<dbReference type="AlphaFoldDB" id="A0A2U1MMF0"/>
<gene>
    <name evidence="2" type="ORF">CTI12_AA363850</name>
</gene>
<sequence>MADMTGTVLRMSGGDEFQGLYLSCMPMVDAKVNTVGRAIEFCTKPHLGLETTKSYPYERLGRGIPNWSEKHYQMKQRYRISSIVRVADKEEYKQKLLENYGDEGQSFPCVAMLRMGDFKDNLVARRCALENDPYHHPQEPTSDEQAVELYGEEHAVLIVGINTTSENTLKHYCEVKNTYGEEWGDKGFSKVGFEVFDYVLFPRL</sequence>
<comment type="caution">
    <text evidence="2">The sequence shown here is derived from an EMBL/GenBank/DDBJ whole genome shotgun (WGS) entry which is preliminary data.</text>
</comment>
<dbReference type="GO" id="GO:0006508">
    <property type="term" value="P:proteolysis"/>
    <property type="evidence" value="ECO:0007669"/>
    <property type="project" value="InterPro"/>
</dbReference>
<evidence type="ECO:0000313" key="2">
    <source>
        <dbReference type="EMBL" id="PWA62443.1"/>
    </source>
</evidence>
<dbReference type="InterPro" id="IPR038765">
    <property type="entry name" value="Papain-like_cys_pep_sf"/>
</dbReference>